<comment type="subcellular location">
    <subcellularLocation>
        <location evidence="6">Cytoplasm</location>
    </subcellularLocation>
    <text evidence="6">Membrane-associated.</text>
</comment>
<dbReference type="InterPro" id="IPR004753">
    <property type="entry name" value="MreB"/>
</dbReference>
<dbReference type="Proteomes" id="UP000238206">
    <property type="component" value="Unassembled WGS sequence"/>
</dbReference>
<keyword evidence="1 6" id="KW-0963">Cytoplasm</keyword>
<evidence type="ECO:0000256" key="5">
    <source>
        <dbReference type="ARBA" id="ARBA00023458"/>
    </source>
</evidence>
<gene>
    <name evidence="6" type="primary">mreB</name>
    <name evidence="7" type="ORF">C5615_32140</name>
</gene>
<feature type="binding site" evidence="6">
    <location>
        <begin position="301"/>
        <end position="304"/>
    </location>
    <ligand>
        <name>ATP</name>
        <dbReference type="ChEBI" id="CHEBI:30616"/>
    </ligand>
</feature>
<evidence type="ECO:0000256" key="6">
    <source>
        <dbReference type="HAMAP-Rule" id="MF_02207"/>
    </source>
</evidence>
<keyword evidence="2 6" id="KW-0547">Nucleotide-binding</keyword>
<protein>
    <recommendedName>
        <fullName evidence="6">Cell shape-determining protein MreB</fullName>
    </recommendedName>
</protein>
<organism evidence="7 8">
    <name type="scientific">Burkholderia cepacia</name>
    <name type="common">Pseudomonas cepacia</name>
    <dbReference type="NCBI Taxonomy" id="292"/>
    <lineage>
        <taxon>Bacteria</taxon>
        <taxon>Pseudomonadati</taxon>
        <taxon>Pseudomonadota</taxon>
        <taxon>Betaproteobacteria</taxon>
        <taxon>Burkholderiales</taxon>
        <taxon>Burkholderiaceae</taxon>
        <taxon>Burkholderia</taxon>
        <taxon>Burkholderia cepacia complex</taxon>
    </lineage>
</organism>
<dbReference type="PRINTS" id="PR01652">
    <property type="entry name" value="SHAPEPROTEIN"/>
</dbReference>
<comment type="subunit">
    <text evidence="6">Forms polymers.</text>
</comment>
<dbReference type="GO" id="GO:0000902">
    <property type="term" value="P:cell morphogenesis"/>
    <property type="evidence" value="ECO:0007669"/>
    <property type="project" value="InterPro"/>
</dbReference>
<keyword evidence="4 6" id="KW-0133">Cell shape</keyword>
<dbReference type="NCBIfam" id="NF010539">
    <property type="entry name" value="PRK13927.1"/>
    <property type="match status" value="1"/>
</dbReference>
<evidence type="ECO:0000256" key="4">
    <source>
        <dbReference type="ARBA" id="ARBA00022960"/>
    </source>
</evidence>
<proteinExistence type="inferred from homology"/>
<comment type="caution">
    <text evidence="7">The sequence shown here is derived from an EMBL/GenBank/DDBJ whole genome shotgun (WGS) entry which is preliminary data.</text>
</comment>
<dbReference type="InterPro" id="IPR043129">
    <property type="entry name" value="ATPase_NBD"/>
</dbReference>
<evidence type="ECO:0000256" key="3">
    <source>
        <dbReference type="ARBA" id="ARBA00022840"/>
    </source>
</evidence>
<dbReference type="InterPro" id="IPR056546">
    <property type="entry name" value="MreB_MamK-like"/>
</dbReference>
<dbReference type="SUPFAM" id="SSF53067">
    <property type="entry name" value="Actin-like ATPase domain"/>
    <property type="match status" value="2"/>
</dbReference>
<dbReference type="Gene3D" id="3.30.420.40">
    <property type="match status" value="3"/>
</dbReference>
<comment type="caution">
    <text evidence="6">Lacks conserved residue(s) required for the propagation of feature annotation.</text>
</comment>
<evidence type="ECO:0000313" key="7">
    <source>
        <dbReference type="EMBL" id="PQP11418.1"/>
    </source>
</evidence>
<evidence type="ECO:0000256" key="1">
    <source>
        <dbReference type="ARBA" id="ARBA00022490"/>
    </source>
</evidence>
<reference evidence="7 8" key="1">
    <citation type="submission" date="2018-02" db="EMBL/GenBank/DDBJ databases">
        <title>Draft genome sequencing of Burkholderia cepacia Y14-15.</title>
        <authorList>
            <person name="Zheng B.-X."/>
        </authorList>
    </citation>
    <scope>NUCLEOTIDE SEQUENCE [LARGE SCALE GENOMIC DNA]</scope>
    <source>
        <strain evidence="7 8">Y14-15</strain>
    </source>
</reference>
<dbReference type="GO" id="GO:0005737">
    <property type="term" value="C:cytoplasm"/>
    <property type="evidence" value="ECO:0007669"/>
    <property type="project" value="UniProtKB-SubCell"/>
</dbReference>
<dbReference type="AlphaFoldDB" id="A0A2S8I9K5"/>
<dbReference type="GO" id="GO:0005524">
    <property type="term" value="F:ATP binding"/>
    <property type="evidence" value="ECO:0007669"/>
    <property type="project" value="UniProtKB-KW"/>
</dbReference>
<dbReference type="CDD" id="cd10225">
    <property type="entry name" value="ASKHA_NBD_MreB-like"/>
    <property type="match status" value="1"/>
</dbReference>
<feature type="binding site" evidence="6">
    <location>
        <begin position="221"/>
        <end position="224"/>
    </location>
    <ligand>
        <name>ATP</name>
        <dbReference type="ChEBI" id="CHEBI:30616"/>
    </ligand>
</feature>
<dbReference type="Pfam" id="PF06723">
    <property type="entry name" value="MreB_Mbl"/>
    <property type="match status" value="1"/>
</dbReference>
<accession>A0A2S8I9K5</accession>
<keyword evidence="3 6" id="KW-0067">ATP-binding</keyword>
<dbReference type="HAMAP" id="MF_02207">
    <property type="entry name" value="MreB"/>
    <property type="match status" value="1"/>
</dbReference>
<feature type="binding site" evidence="6">
    <location>
        <begin position="173"/>
        <end position="175"/>
    </location>
    <ligand>
        <name>ATP</name>
        <dbReference type="ChEBI" id="CHEBI:30616"/>
    </ligand>
</feature>
<comment type="similarity">
    <text evidence="5 6">Belongs to the FtsA/MreB family.</text>
</comment>
<dbReference type="GO" id="GO:0008360">
    <property type="term" value="P:regulation of cell shape"/>
    <property type="evidence" value="ECO:0007669"/>
    <property type="project" value="UniProtKB-UniRule"/>
</dbReference>
<dbReference type="EMBL" id="PUIQ01000058">
    <property type="protein sequence ID" value="PQP11418.1"/>
    <property type="molecule type" value="Genomic_DNA"/>
</dbReference>
<sequence length="350" mass="36937">MARTHCWQRLWGQQVAIDPGTTTTLIYVPERGVVLNQPSVVCLSRPGVLQGLRGVRVELVGDEAKALLGRTPMHLEAVRPLQYGAITSWHAAESMLERFMTMAHTNPHFGRHMEVTVCAPLDATAVELHAIREVMFALGASRVNLLDASLAAALGAGLPVAQAIGSMVLDLGGGTSSAAIVALGDIVHKESIRVGGDQLDEAIARYVRTTRGVMLGAQTAEVVKLTIGSASGRAPKESIRIVGRDEGRCMPCAIELSNHEIADAIEVPIKAIMNIVRVALERAPVELVTDIAERGITLTGGGALLTNLAQRIQGEIGVSAHVADDPFSCAVRGAGKAMLSNMAGSFRAQA</sequence>
<name>A0A2S8I9K5_BURCE</name>
<evidence type="ECO:0000313" key="8">
    <source>
        <dbReference type="Proteomes" id="UP000238206"/>
    </source>
</evidence>
<comment type="function">
    <text evidence="6">Forms membrane-associated dynamic filaments that are essential for cell shape determination. Acts by regulating cell wall synthesis and cell elongation, and thus cell shape. A feedback loop between cell geometry and MreB localization may maintain elongated cell shape by targeting cell wall growth to regions of negative cell wall curvature.</text>
</comment>
<dbReference type="RefSeq" id="WP_105393146.1">
    <property type="nucleotide sequence ID" value="NZ_PUIQ01000058.1"/>
</dbReference>
<dbReference type="PANTHER" id="PTHR42749">
    <property type="entry name" value="CELL SHAPE-DETERMINING PROTEIN MREB"/>
    <property type="match status" value="1"/>
</dbReference>
<evidence type="ECO:0000256" key="2">
    <source>
        <dbReference type="ARBA" id="ARBA00022741"/>
    </source>
</evidence>
<dbReference type="PANTHER" id="PTHR42749:SF1">
    <property type="entry name" value="CELL SHAPE-DETERMINING PROTEIN MREB"/>
    <property type="match status" value="1"/>
</dbReference>